<evidence type="ECO:0000313" key="4">
    <source>
        <dbReference type="Proteomes" id="UP000591626"/>
    </source>
</evidence>
<dbReference type="EMBL" id="JAAUVV010000015">
    <property type="protein sequence ID" value="NJJ04334.1"/>
    <property type="molecule type" value="Genomic_DNA"/>
</dbReference>
<feature type="transmembrane region" description="Helical" evidence="1">
    <location>
        <begin position="12"/>
        <end position="33"/>
    </location>
</feature>
<name>A0AAP6XKY8_9CORY</name>
<evidence type="ECO:0000313" key="2">
    <source>
        <dbReference type="EMBL" id="NJJ04334.1"/>
    </source>
</evidence>
<proteinExistence type="predicted"/>
<dbReference type="Proteomes" id="UP000683520">
    <property type="component" value="Chromosome"/>
</dbReference>
<reference evidence="3 5" key="2">
    <citation type="submission" date="2021-06" db="EMBL/GenBank/DDBJ databases">
        <title>FDA dAtabase for Regulatory Grade micrObial Sequences (FDA-ARGOS): Supporting development and validation of Infectious Disease Dx tests.</title>
        <authorList>
            <person name="Sproer C."/>
            <person name="Gronow S."/>
            <person name="Severitt S."/>
            <person name="Schroder I."/>
            <person name="Tallon L."/>
            <person name="Sadzewicz L."/>
            <person name="Zhao X."/>
            <person name="Boylan J."/>
            <person name="Ott S."/>
            <person name="Bowen H."/>
            <person name="Vavikolanu K."/>
            <person name="Mehta A."/>
            <person name="Aluvathingal J."/>
            <person name="Nadendla S."/>
            <person name="Lowell S."/>
            <person name="Myers T."/>
            <person name="Yan Y."/>
        </authorList>
    </citation>
    <scope>NUCLEOTIDE SEQUENCE [LARGE SCALE GENOMIC DNA]</scope>
    <source>
        <strain evidence="3 5">FDAARGOS 1425</strain>
    </source>
</reference>
<feature type="transmembrane region" description="Helical" evidence="1">
    <location>
        <begin position="48"/>
        <end position="67"/>
    </location>
</feature>
<accession>A0AAP6XKY8</accession>
<protein>
    <submittedName>
        <fullName evidence="2">Uncharacterized protein</fullName>
    </submittedName>
</protein>
<keyword evidence="1" id="KW-0472">Membrane</keyword>
<evidence type="ECO:0000313" key="3">
    <source>
        <dbReference type="EMBL" id="QXB18188.1"/>
    </source>
</evidence>
<dbReference type="GeneID" id="92750506"/>
<dbReference type="Proteomes" id="UP000591626">
    <property type="component" value="Unassembled WGS sequence"/>
</dbReference>
<dbReference type="EMBL" id="CP077302">
    <property type="protein sequence ID" value="QXB18188.1"/>
    <property type="molecule type" value="Genomic_DNA"/>
</dbReference>
<dbReference type="RefSeq" id="WP_092103064.1">
    <property type="nucleotide sequence ID" value="NZ_CP047198.1"/>
</dbReference>
<organism evidence="2 4">
    <name type="scientific">Corynebacterium coyleae</name>
    <dbReference type="NCBI Taxonomy" id="53374"/>
    <lineage>
        <taxon>Bacteria</taxon>
        <taxon>Bacillati</taxon>
        <taxon>Actinomycetota</taxon>
        <taxon>Actinomycetes</taxon>
        <taxon>Mycobacteriales</taxon>
        <taxon>Corynebacteriaceae</taxon>
        <taxon>Corynebacterium</taxon>
    </lineage>
</organism>
<gene>
    <name evidence="2" type="ORF">HC138_08240</name>
    <name evidence="3" type="ORF">I6L55_09955</name>
</gene>
<evidence type="ECO:0000313" key="5">
    <source>
        <dbReference type="Proteomes" id="UP000683520"/>
    </source>
</evidence>
<reference evidence="2 4" key="1">
    <citation type="submission" date="2020-03" db="EMBL/GenBank/DDBJ databases">
        <title>Draft genome sequences of bacterial isolates from the female urobiome.</title>
        <authorList>
            <person name="Miller-Ensminger T."/>
            <person name="Wolfe A.J."/>
            <person name="Putonti C."/>
        </authorList>
    </citation>
    <scope>NUCLEOTIDE SEQUENCE [LARGE SCALE GENOMIC DNA]</scope>
    <source>
        <strain evidence="2 4">UMB8490</strain>
    </source>
</reference>
<sequence length="73" mass="8005">MSNFRNPKKIATSFAYLIAGIWVYCLIVAPLFSEASYANVALEKSKDIGIGFTIVALLVGTVWFLFAKNKSDA</sequence>
<keyword evidence="1" id="KW-1133">Transmembrane helix</keyword>
<keyword evidence="5" id="KW-1185">Reference proteome</keyword>
<evidence type="ECO:0000256" key="1">
    <source>
        <dbReference type="SAM" id="Phobius"/>
    </source>
</evidence>
<keyword evidence="1" id="KW-0812">Transmembrane</keyword>
<dbReference type="AlphaFoldDB" id="A0AAP6XKY8"/>